<protein>
    <recommendedName>
        <fullName evidence="8">Accessory gland protein</fullName>
    </recommendedName>
</protein>
<dbReference type="GO" id="GO:0005615">
    <property type="term" value="C:extracellular space"/>
    <property type="evidence" value="ECO:0007669"/>
    <property type="project" value="TreeGrafter"/>
</dbReference>
<dbReference type="AlphaFoldDB" id="A0AAN9VPC2"/>
<dbReference type="PROSITE" id="PS51155">
    <property type="entry name" value="CHIT_BIND_RR_2"/>
    <property type="match status" value="1"/>
</dbReference>
<dbReference type="InterPro" id="IPR000618">
    <property type="entry name" value="Insect_cuticle"/>
</dbReference>
<proteinExistence type="predicted"/>
<dbReference type="GO" id="GO:0042302">
    <property type="term" value="F:structural constituent of cuticle"/>
    <property type="evidence" value="ECO:0007669"/>
    <property type="project" value="UniProtKB-UniRule"/>
</dbReference>
<dbReference type="PROSITE" id="PS00233">
    <property type="entry name" value="CHIT_BIND_RR_1"/>
    <property type="match status" value="1"/>
</dbReference>
<comment type="caution">
    <text evidence="6">The sequence shown here is derived from an EMBL/GenBank/DDBJ whole genome shotgun (WGS) entry which is preliminary data.</text>
</comment>
<evidence type="ECO:0000313" key="7">
    <source>
        <dbReference type="Proteomes" id="UP001378592"/>
    </source>
</evidence>
<gene>
    <name evidence="6" type="ORF">R5R35_004017</name>
</gene>
<comment type="function">
    <text evidence="3">Component of the cuticle of migratory locust which contains more than 100 different structural proteins.</text>
</comment>
<sequence>MALLQVLLSATLLAVAARAGVLAPAAPVAAYAAAPVAYAPAPVPVAHAAAPVAVAARLEYADSYPQYQFAYTVRDALTGDSKAQEETRDGGIVKGSYSLIEPDGVRRTVNYYADPVNGFNAVVQRDVPVAVAAAVKAAPVAPVLVR</sequence>
<evidence type="ECO:0008006" key="8">
    <source>
        <dbReference type="Google" id="ProtNLM"/>
    </source>
</evidence>
<dbReference type="InterPro" id="IPR051217">
    <property type="entry name" value="Insect_Cuticle_Struc_Prot"/>
</dbReference>
<dbReference type="PANTHER" id="PTHR12236:SF95">
    <property type="entry name" value="CUTICULAR PROTEIN 76BD, ISOFORM C-RELATED"/>
    <property type="match status" value="1"/>
</dbReference>
<dbReference type="EMBL" id="JAZDUA010000127">
    <property type="protein sequence ID" value="KAK7867081.1"/>
    <property type="molecule type" value="Genomic_DNA"/>
</dbReference>
<dbReference type="Proteomes" id="UP001378592">
    <property type="component" value="Unassembled WGS sequence"/>
</dbReference>
<name>A0AAN9VPC2_9ORTH</name>
<keyword evidence="5" id="KW-0732">Signal</keyword>
<organism evidence="6 7">
    <name type="scientific">Gryllus longicercus</name>
    <dbReference type="NCBI Taxonomy" id="2509291"/>
    <lineage>
        <taxon>Eukaryota</taxon>
        <taxon>Metazoa</taxon>
        <taxon>Ecdysozoa</taxon>
        <taxon>Arthropoda</taxon>
        <taxon>Hexapoda</taxon>
        <taxon>Insecta</taxon>
        <taxon>Pterygota</taxon>
        <taxon>Neoptera</taxon>
        <taxon>Polyneoptera</taxon>
        <taxon>Orthoptera</taxon>
        <taxon>Ensifera</taxon>
        <taxon>Gryllidea</taxon>
        <taxon>Grylloidea</taxon>
        <taxon>Gryllidae</taxon>
        <taxon>Gryllinae</taxon>
        <taxon>Gryllus</taxon>
    </lineage>
</organism>
<feature type="signal peptide" evidence="5">
    <location>
        <begin position="1"/>
        <end position="19"/>
    </location>
</feature>
<keyword evidence="2" id="KW-0677">Repeat</keyword>
<evidence type="ECO:0000256" key="2">
    <source>
        <dbReference type="ARBA" id="ARBA00022737"/>
    </source>
</evidence>
<dbReference type="PANTHER" id="PTHR12236">
    <property type="entry name" value="STRUCTURAL CONTITUENT OF CUTICLE"/>
    <property type="match status" value="1"/>
</dbReference>
<dbReference type="InterPro" id="IPR031311">
    <property type="entry name" value="CHIT_BIND_RR_consensus"/>
</dbReference>
<reference evidence="6 7" key="1">
    <citation type="submission" date="2024-03" db="EMBL/GenBank/DDBJ databases">
        <title>The genome assembly and annotation of the cricket Gryllus longicercus Weissman &amp; Gray.</title>
        <authorList>
            <person name="Szrajer S."/>
            <person name="Gray D."/>
            <person name="Ylla G."/>
        </authorList>
    </citation>
    <scope>NUCLEOTIDE SEQUENCE [LARGE SCALE GENOMIC DNA]</scope>
    <source>
        <strain evidence="6">DAG 2021-001</strain>
        <tissue evidence="6">Whole body minus gut</tissue>
    </source>
</reference>
<keyword evidence="7" id="KW-1185">Reference proteome</keyword>
<evidence type="ECO:0000256" key="4">
    <source>
        <dbReference type="PROSITE-ProRule" id="PRU00497"/>
    </source>
</evidence>
<dbReference type="PRINTS" id="PR00947">
    <property type="entry name" value="CUTICLE"/>
</dbReference>
<feature type="chain" id="PRO_5042900333" description="Accessory gland protein" evidence="5">
    <location>
        <begin position="20"/>
        <end position="146"/>
    </location>
</feature>
<evidence type="ECO:0000256" key="1">
    <source>
        <dbReference type="ARBA" id="ARBA00022460"/>
    </source>
</evidence>
<accession>A0AAN9VPC2</accession>
<evidence type="ECO:0000256" key="5">
    <source>
        <dbReference type="SAM" id="SignalP"/>
    </source>
</evidence>
<evidence type="ECO:0000256" key="3">
    <source>
        <dbReference type="ARBA" id="ARBA00037307"/>
    </source>
</evidence>
<dbReference type="Pfam" id="PF00379">
    <property type="entry name" value="Chitin_bind_4"/>
    <property type="match status" value="1"/>
</dbReference>
<evidence type="ECO:0000313" key="6">
    <source>
        <dbReference type="EMBL" id="KAK7867081.1"/>
    </source>
</evidence>
<keyword evidence="1 4" id="KW-0193">Cuticle</keyword>
<dbReference type="GO" id="GO:0031012">
    <property type="term" value="C:extracellular matrix"/>
    <property type="evidence" value="ECO:0007669"/>
    <property type="project" value="TreeGrafter"/>
</dbReference>